<protein>
    <recommendedName>
        <fullName evidence="3">DUF448 domain-containing protein</fullName>
    </recommendedName>
</protein>
<comment type="caution">
    <text evidence="1">The sequence shown here is derived from an EMBL/GenBank/DDBJ whole genome shotgun (WGS) entry which is preliminary data.</text>
</comment>
<accession>A0ABT3BP79</accession>
<sequence length="88" mass="10625">MAKFLNTSLRTCIITRQKHHPSQMVRFSVDAQKNLHFNDLLHRGHYLYITQESNLQKVMRILIQRYNCNNMDEVLRFLTSYQKNLQTK</sequence>
<keyword evidence="2" id="KW-1185">Reference proteome</keyword>
<dbReference type="Gene3D" id="3.30.1230.10">
    <property type="entry name" value="YlxR-like"/>
    <property type="match status" value="1"/>
</dbReference>
<evidence type="ECO:0000313" key="1">
    <source>
        <dbReference type="EMBL" id="MCV3754045.1"/>
    </source>
</evidence>
<dbReference type="SUPFAM" id="SSF64376">
    <property type="entry name" value="YlxR-like"/>
    <property type="match status" value="1"/>
</dbReference>
<dbReference type="Proteomes" id="UP001207252">
    <property type="component" value="Unassembled WGS sequence"/>
</dbReference>
<evidence type="ECO:0000313" key="2">
    <source>
        <dbReference type="Proteomes" id="UP001207252"/>
    </source>
</evidence>
<proteinExistence type="predicted"/>
<dbReference type="EMBL" id="JAOXHJ010000002">
    <property type="protein sequence ID" value="MCV3754045.1"/>
    <property type="molecule type" value="Genomic_DNA"/>
</dbReference>
<dbReference type="RefSeq" id="WP_263817849.1">
    <property type="nucleotide sequence ID" value="NZ_JAOXHJ010000002.1"/>
</dbReference>
<reference evidence="1 2" key="1">
    <citation type="journal article" date="2020" name="Int. J. Syst. Evol. Microbiol.">
        <title>Ureaplasma miroungigenitalium sp. nov. isolated from northern elephant seals (Mirounga angustirostris) and Ureaplasma zalophigenitalium sp. nov. isolated from California sea lions (Zalophus californianus).</title>
        <authorList>
            <person name="Volokhov D.V."/>
            <person name="Gulland F.M."/>
            <person name="Gao Y."/>
            <person name="Chizhikov V.E."/>
        </authorList>
    </citation>
    <scope>NUCLEOTIDE SEQUENCE [LARGE SCALE GENOMIC DNA]</scope>
    <source>
        <strain evidence="1 2">CSL7644-GEN</strain>
    </source>
</reference>
<evidence type="ECO:0008006" key="3">
    <source>
        <dbReference type="Google" id="ProtNLM"/>
    </source>
</evidence>
<dbReference type="InterPro" id="IPR035931">
    <property type="entry name" value="YlxR-like_sf"/>
</dbReference>
<name>A0ABT3BP79_9BACT</name>
<organism evidence="1 2">
    <name type="scientific">Ureaplasma zalophigenitalium</name>
    <dbReference type="NCBI Taxonomy" id="907723"/>
    <lineage>
        <taxon>Bacteria</taxon>
        <taxon>Bacillati</taxon>
        <taxon>Mycoplasmatota</taxon>
        <taxon>Mycoplasmoidales</taxon>
        <taxon>Mycoplasmoidaceae</taxon>
        <taxon>Ureaplasma</taxon>
    </lineage>
</organism>
<gene>
    <name evidence="1" type="ORF">OF365_01530</name>
</gene>